<feature type="binding site" evidence="6">
    <location>
        <position position="91"/>
    </location>
    <ligand>
        <name>Mg(2+)</name>
        <dbReference type="ChEBI" id="CHEBI:18420"/>
        <label>1</label>
        <note>catalytic</note>
    </ligand>
</feature>
<dbReference type="GO" id="GO:0007165">
    <property type="term" value="P:signal transduction"/>
    <property type="evidence" value="ECO:0007669"/>
    <property type="project" value="TreeGrafter"/>
</dbReference>
<dbReference type="RefSeq" id="WP_075085183.1">
    <property type="nucleotide sequence ID" value="NZ_CP042912.1"/>
</dbReference>
<dbReference type="OrthoDB" id="9772456at2"/>
<dbReference type="STRING" id="980251.GCA_001642875_02963"/>
<feature type="binding site" evidence="6">
    <location>
        <position position="73"/>
    </location>
    <ligand>
        <name>Mg(2+)</name>
        <dbReference type="ChEBI" id="CHEBI:18420"/>
        <label>1</label>
        <note>catalytic</note>
    </ligand>
</feature>
<dbReference type="InterPro" id="IPR022337">
    <property type="entry name" value="Inositol_monophosphatase_SuhB"/>
</dbReference>
<dbReference type="Gene3D" id="3.40.190.80">
    <property type="match status" value="1"/>
</dbReference>
<proteinExistence type="inferred from homology"/>
<dbReference type="EC" id="3.1.3.25" evidence="7"/>
<dbReference type="Pfam" id="PF00459">
    <property type="entry name" value="Inositol_P"/>
    <property type="match status" value="1"/>
</dbReference>
<dbReference type="AlphaFoldDB" id="A0A5B9P2X9"/>
<evidence type="ECO:0000256" key="3">
    <source>
        <dbReference type="ARBA" id="ARBA00022723"/>
    </source>
</evidence>
<dbReference type="GO" id="GO:0046872">
    <property type="term" value="F:metal ion binding"/>
    <property type="evidence" value="ECO:0007669"/>
    <property type="project" value="UniProtKB-KW"/>
</dbReference>
<organism evidence="8 9">
    <name type="scientific">Mariniblastus fucicola</name>
    <dbReference type="NCBI Taxonomy" id="980251"/>
    <lineage>
        <taxon>Bacteria</taxon>
        <taxon>Pseudomonadati</taxon>
        <taxon>Planctomycetota</taxon>
        <taxon>Planctomycetia</taxon>
        <taxon>Pirellulales</taxon>
        <taxon>Pirellulaceae</taxon>
        <taxon>Mariniblastus</taxon>
    </lineage>
</organism>
<dbReference type="PANTHER" id="PTHR20854">
    <property type="entry name" value="INOSITOL MONOPHOSPHATASE"/>
    <property type="match status" value="1"/>
</dbReference>
<reference evidence="8 9" key="1">
    <citation type="submission" date="2019-08" db="EMBL/GenBank/DDBJ databases">
        <title>Deep-cultivation of Planctomycetes and their phenomic and genomic characterization uncovers novel biology.</title>
        <authorList>
            <person name="Wiegand S."/>
            <person name="Jogler M."/>
            <person name="Boedeker C."/>
            <person name="Pinto D."/>
            <person name="Vollmers J."/>
            <person name="Rivas-Marin E."/>
            <person name="Kohn T."/>
            <person name="Peeters S.H."/>
            <person name="Heuer A."/>
            <person name="Rast P."/>
            <person name="Oberbeckmann S."/>
            <person name="Bunk B."/>
            <person name="Jeske O."/>
            <person name="Meyerdierks A."/>
            <person name="Storesund J.E."/>
            <person name="Kallscheuer N."/>
            <person name="Luecker S."/>
            <person name="Lage O.M."/>
            <person name="Pohl T."/>
            <person name="Merkel B.J."/>
            <person name="Hornburger P."/>
            <person name="Mueller R.-W."/>
            <person name="Bruemmer F."/>
            <person name="Labrenz M."/>
            <person name="Spormann A.M."/>
            <person name="Op den Camp H."/>
            <person name="Overmann J."/>
            <person name="Amann R."/>
            <person name="Jetten M.S.M."/>
            <person name="Mascher T."/>
            <person name="Medema M.H."/>
            <person name="Devos D.P."/>
            <person name="Kaster A.-K."/>
            <person name="Ovreas L."/>
            <person name="Rohde M."/>
            <person name="Galperin M.Y."/>
            <person name="Jogler C."/>
        </authorList>
    </citation>
    <scope>NUCLEOTIDE SEQUENCE [LARGE SCALE GENOMIC DNA]</scope>
    <source>
        <strain evidence="8 9">FC18</strain>
    </source>
</reference>
<dbReference type="Gene3D" id="3.30.540.10">
    <property type="entry name" value="Fructose-1,6-Bisphosphatase, subunit A, domain 1"/>
    <property type="match status" value="1"/>
</dbReference>
<keyword evidence="3 6" id="KW-0479">Metal-binding</keyword>
<dbReference type="CDD" id="cd01639">
    <property type="entry name" value="IMPase"/>
    <property type="match status" value="1"/>
</dbReference>
<dbReference type="SUPFAM" id="SSF56655">
    <property type="entry name" value="Carbohydrate phosphatase"/>
    <property type="match status" value="1"/>
</dbReference>
<feature type="binding site" evidence="6">
    <location>
        <position position="92"/>
    </location>
    <ligand>
        <name>Mg(2+)</name>
        <dbReference type="ChEBI" id="CHEBI:18420"/>
        <label>1</label>
        <note>catalytic</note>
    </ligand>
</feature>
<evidence type="ECO:0000256" key="2">
    <source>
        <dbReference type="ARBA" id="ARBA00001946"/>
    </source>
</evidence>
<dbReference type="KEGG" id="mff:MFFC18_07380"/>
<evidence type="ECO:0000313" key="8">
    <source>
        <dbReference type="EMBL" id="QEG20887.1"/>
    </source>
</evidence>
<dbReference type="InterPro" id="IPR000760">
    <property type="entry name" value="Inositol_monophosphatase-like"/>
</dbReference>
<name>A0A5B9P2X9_9BACT</name>
<dbReference type="PANTHER" id="PTHR20854:SF4">
    <property type="entry name" value="INOSITOL-1-MONOPHOSPHATASE-RELATED"/>
    <property type="match status" value="1"/>
</dbReference>
<dbReference type="PRINTS" id="PR00377">
    <property type="entry name" value="IMPHPHTASES"/>
</dbReference>
<dbReference type="FunFam" id="3.30.540.10:FF:000003">
    <property type="entry name" value="Inositol-1-monophosphatase"/>
    <property type="match status" value="1"/>
</dbReference>
<dbReference type="PROSITE" id="PS00630">
    <property type="entry name" value="IMP_2"/>
    <property type="match status" value="1"/>
</dbReference>
<keyword evidence="5 6" id="KW-0460">Magnesium</keyword>
<dbReference type="GO" id="GO:0008934">
    <property type="term" value="F:inositol monophosphate 1-phosphatase activity"/>
    <property type="evidence" value="ECO:0007669"/>
    <property type="project" value="InterPro"/>
</dbReference>
<keyword evidence="4 7" id="KW-0378">Hydrolase</keyword>
<dbReference type="InterPro" id="IPR033942">
    <property type="entry name" value="IMPase"/>
</dbReference>
<dbReference type="GO" id="GO:0006020">
    <property type="term" value="P:inositol metabolic process"/>
    <property type="evidence" value="ECO:0007669"/>
    <property type="project" value="TreeGrafter"/>
</dbReference>
<dbReference type="GO" id="GO:0046854">
    <property type="term" value="P:phosphatidylinositol phosphate biosynthetic process"/>
    <property type="evidence" value="ECO:0007669"/>
    <property type="project" value="InterPro"/>
</dbReference>
<dbReference type="InterPro" id="IPR020550">
    <property type="entry name" value="Inositol_monophosphatase_CS"/>
</dbReference>
<evidence type="ECO:0000256" key="5">
    <source>
        <dbReference type="ARBA" id="ARBA00022842"/>
    </source>
</evidence>
<evidence type="ECO:0000256" key="4">
    <source>
        <dbReference type="ARBA" id="ARBA00022801"/>
    </source>
</evidence>
<evidence type="ECO:0000256" key="1">
    <source>
        <dbReference type="ARBA" id="ARBA00001033"/>
    </source>
</evidence>
<dbReference type="PRINTS" id="PR01959">
    <property type="entry name" value="SBIMPHPHTASE"/>
</dbReference>
<dbReference type="EMBL" id="CP042912">
    <property type="protein sequence ID" value="QEG20887.1"/>
    <property type="molecule type" value="Genomic_DNA"/>
</dbReference>
<dbReference type="Proteomes" id="UP000322214">
    <property type="component" value="Chromosome"/>
</dbReference>
<comment type="catalytic activity">
    <reaction evidence="1 7">
        <text>a myo-inositol phosphate + H2O = myo-inositol + phosphate</text>
        <dbReference type="Rhea" id="RHEA:24056"/>
        <dbReference type="ChEBI" id="CHEBI:15377"/>
        <dbReference type="ChEBI" id="CHEBI:17268"/>
        <dbReference type="ChEBI" id="CHEBI:43474"/>
        <dbReference type="ChEBI" id="CHEBI:84139"/>
        <dbReference type="EC" id="3.1.3.25"/>
    </reaction>
</comment>
<evidence type="ECO:0000256" key="7">
    <source>
        <dbReference type="RuleBase" id="RU364068"/>
    </source>
</evidence>
<accession>A0A5B9P2X9</accession>
<comment type="similarity">
    <text evidence="7">Belongs to the inositol monophosphatase superfamily.</text>
</comment>
<evidence type="ECO:0000313" key="9">
    <source>
        <dbReference type="Proteomes" id="UP000322214"/>
    </source>
</evidence>
<comment type="cofactor">
    <cofactor evidence="2 6 7">
        <name>Mg(2+)</name>
        <dbReference type="ChEBI" id="CHEBI:18420"/>
    </cofactor>
</comment>
<protein>
    <recommendedName>
        <fullName evidence="7">Inositol-1-monophosphatase</fullName>
        <ecNumber evidence="7">3.1.3.25</ecNumber>
    </recommendedName>
</protein>
<gene>
    <name evidence="8" type="primary">suhB_2</name>
    <name evidence="8" type="ORF">MFFC18_07380</name>
</gene>
<keyword evidence="9" id="KW-1185">Reference proteome</keyword>
<sequence length="271" mass="28904">MTSSFQTQLAVALSAANNAGQILKDYFEQGVASEVKLEGGKKQGLVTVADVEAEAAIMEVIRGSFPDHAFLAEESAATGDNPDHLWVIDPLDGTNNFAFGIPHFAVSIAYIENGKPAVGVVLDPVRDEQFVAVRDGGASLNGKPIHVCESTGIDSAIVGTGFYYDRGEMMSQTLRCIETLFRHDIQGLRRMGAASLDLAYVACGRFGAFFELTLSPWDFAAAQLMVTEAGGQITNCSGREIGLEATDVLATNGRLHAEMMQLLAKGANEKP</sequence>
<feature type="binding site" evidence="6">
    <location>
        <position position="89"/>
    </location>
    <ligand>
        <name>Mg(2+)</name>
        <dbReference type="ChEBI" id="CHEBI:18420"/>
        <label>1</label>
        <note>catalytic</note>
    </ligand>
</feature>
<evidence type="ECO:0000256" key="6">
    <source>
        <dbReference type="PIRSR" id="PIRSR600760-2"/>
    </source>
</evidence>
<feature type="binding site" evidence="6">
    <location>
        <position position="218"/>
    </location>
    <ligand>
        <name>Mg(2+)</name>
        <dbReference type="ChEBI" id="CHEBI:18420"/>
        <label>1</label>
        <note>catalytic</note>
    </ligand>
</feature>